<dbReference type="EMBL" id="BONF01000049">
    <property type="protein sequence ID" value="GIF85593.1"/>
    <property type="molecule type" value="Genomic_DNA"/>
</dbReference>
<reference evidence="2 3" key="1">
    <citation type="submission" date="2021-01" db="EMBL/GenBank/DDBJ databases">
        <title>Whole genome shotgun sequence of Catellatospora bangladeshensis NBRC 107357.</title>
        <authorList>
            <person name="Komaki H."/>
            <person name="Tamura T."/>
        </authorList>
    </citation>
    <scope>NUCLEOTIDE SEQUENCE [LARGE SCALE GENOMIC DNA]</scope>
    <source>
        <strain evidence="2 3">NBRC 107357</strain>
    </source>
</reference>
<dbReference type="InterPro" id="IPR029063">
    <property type="entry name" value="SAM-dependent_MTases_sf"/>
</dbReference>
<dbReference type="AlphaFoldDB" id="A0A8J3JV24"/>
<dbReference type="InterPro" id="IPR013216">
    <property type="entry name" value="Methyltransf_11"/>
</dbReference>
<accession>A0A8J3JV24</accession>
<dbReference type="Proteomes" id="UP000601223">
    <property type="component" value="Unassembled WGS sequence"/>
</dbReference>
<dbReference type="Gene3D" id="3.40.50.150">
    <property type="entry name" value="Vaccinia Virus protein VP39"/>
    <property type="match status" value="1"/>
</dbReference>
<dbReference type="CDD" id="cd02440">
    <property type="entry name" value="AdoMet_MTases"/>
    <property type="match status" value="1"/>
</dbReference>
<keyword evidence="3" id="KW-1185">Reference proteome</keyword>
<dbReference type="SUPFAM" id="SSF53335">
    <property type="entry name" value="S-adenosyl-L-methionine-dependent methyltransferases"/>
    <property type="match status" value="1"/>
</dbReference>
<sequence>MAEPHAITIDEMYSLRNVDAVDRALNRSYQPRRSGLMFAVLDDLEVGPDDLVLDIGGREASHSFALVQMFGCRVVSVDPLESNNARARAAVAEHPLGSRVSIRPGVMEDIPAADGEFDLIFSHDMFFQVVDADRALADSHRVLKPGGRLVLYQTFATDRLEPRERDQLFTDLAVVPERMSPEDFEKRAQAAGFHLELTDVVGSELREAFEEDGINLTSRQLLYAARLLRKSEQLRAELGDIDYRVELGNALWGVYQMIGKLEPRIYVLRRS</sequence>
<dbReference type="RefSeq" id="WP_203755744.1">
    <property type="nucleotide sequence ID" value="NZ_BONF01000049.1"/>
</dbReference>
<feature type="domain" description="Methyltransferase type 11" evidence="1">
    <location>
        <begin position="53"/>
        <end position="151"/>
    </location>
</feature>
<dbReference type="InterPro" id="IPR050723">
    <property type="entry name" value="CFA/CMAS"/>
</dbReference>
<dbReference type="PANTHER" id="PTHR43667:SF2">
    <property type="entry name" value="FATTY ACID C-METHYL TRANSFERASE"/>
    <property type="match status" value="1"/>
</dbReference>
<dbReference type="GO" id="GO:0008757">
    <property type="term" value="F:S-adenosylmethionine-dependent methyltransferase activity"/>
    <property type="evidence" value="ECO:0007669"/>
    <property type="project" value="InterPro"/>
</dbReference>
<name>A0A8J3JV24_9ACTN</name>
<dbReference type="Pfam" id="PF08241">
    <property type="entry name" value="Methyltransf_11"/>
    <property type="match status" value="1"/>
</dbReference>
<comment type="caution">
    <text evidence="2">The sequence shown here is derived from an EMBL/GenBank/DDBJ whole genome shotgun (WGS) entry which is preliminary data.</text>
</comment>
<dbReference type="PANTHER" id="PTHR43667">
    <property type="entry name" value="CYCLOPROPANE-FATTY-ACYL-PHOSPHOLIPID SYNTHASE"/>
    <property type="match status" value="1"/>
</dbReference>
<evidence type="ECO:0000313" key="3">
    <source>
        <dbReference type="Proteomes" id="UP000601223"/>
    </source>
</evidence>
<evidence type="ECO:0000313" key="2">
    <source>
        <dbReference type="EMBL" id="GIF85593.1"/>
    </source>
</evidence>
<proteinExistence type="predicted"/>
<organism evidence="2 3">
    <name type="scientific">Catellatospora bangladeshensis</name>
    <dbReference type="NCBI Taxonomy" id="310355"/>
    <lineage>
        <taxon>Bacteria</taxon>
        <taxon>Bacillati</taxon>
        <taxon>Actinomycetota</taxon>
        <taxon>Actinomycetes</taxon>
        <taxon>Micromonosporales</taxon>
        <taxon>Micromonosporaceae</taxon>
        <taxon>Catellatospora</taxon>
    </lineage>
</organism>
<protein>
    <recommendedName>
        <fullName evidence="1">Methyltransferase type 11 domain-containing protein</fullName>
    </recommendedName>
</protein>
<gene>
    <name evidence="2" type="ORF">Cba03nite_69420</name>
</gene>
<evidence type="ECO:0000259" key="1">
    <source>
        <dbReference type="Pfam" id="PF08241"/>
    </source>
</evidence>